<dbReference type="Proteomes" id="UP000279909">
    <property type="component" value="Unassembled WGS sequence"/>
</dbReference>
<reference evidence="2 3" key="1">
    <citation type="journal article" date="2014" name="Int. J. Syst. Evol. Microbiol.">
        <title>Lysinibacillus halotolerans sp. nov., isolated from saline-alkaline soil.</title>
        <authorList>
            <person name="Kong D."/>
            <person name="Wang Y."/>
            <person name="Zhao B."/>
            <person name="Li Y."/>
            <person name="Song J."/>
            <person name="Zhai Y."/>
            <person name="Zhang C."/>
            <person name="Wang H."/>
            <person name="Chen X."/>
            <person name="Zhao B."/>
            <person name="Ruan Z."/>
        </authorList>
    </citation>
    <scope>NUCLEOTIDE SEQUENCE [LARGE SCALE GENOMIC DNA]</scope>
    <source>
        <strain evidence="2 3">MCCC 1A12703</strain>
    </source>
</reference>
<comment type="caution">
    <text evidence="2">The sequence shown here is derived from an EMBL/GenBank/DDBJ whole genome shotgun (WGS) entry which is preliminary data.</text>
</comment>
<dbReference type="RefSeq" id="WP_122972012.1">
    <property type="nucleotide sequence ID" value="NZ_RHLQ01000019.1"/>
</dbReference>
<dbReference type="EMBL" id="RHLQ01000019">
    <property type="protein sequence ID" value="RNC98999.1"/>
    <property type="molecule type" value="Genomic_DNA"/>
</dbReference>
<organism evidence="2 3">
    <name type="scientific">Lysinibacillus halotolerans</name>
    <dbReference type="NCBI Taxonomy" id="1368476"/>
    <lineage>
        <taxon>Bacteria</taxon>
        <taxon>Bacillati</taxon>
        <taxon>Bacillota</taxon>
        <taxon>Bacilli</taxon>
        <taxon>Bacillales</taxon>
        <taxon>Bacillaceae</taxon>
        <taxon>Lysinibacillus</taxon>
    </lineage>
</organism>
<gene>
    <name evidence="2" type="ORF">EC501_09295</name>
</gene>
<protein>
    <submittedName>
        <fullName evidence="2">DUF3870 domain-containing protein</fullName>
    </submittedName>
</protein>
<dbReference type="AlphaFoldDB" id="A0A3M8H9H2"/>
<name>A0A3M8H9H2_9BACI</name>
<feature type="domain" description="DUF3870" evidence="1">
    <location>
        <begin position="9"/>
        <end position="100"/>
    </location>
</feature>
<accession>A0A3M8H9H2</accession>
<dbReference type="OrthoDB" id="2931914at2"/>
<evidence type="ECO:0000313" key="3">
    <source>
        <dbReference type="Proteomes" id="UP000279909"/>
    </source>
</evidence>
<evidence type="ECO:0000259" key="1">
    <source>
        <dbReference type="Pfam" id="PF12986"/>
    </source>
</evidence>
<evidence type="ECO:0000313" key="2">
    <source>
        <dbReference type="EMBL" id="RNC98999.1"/>
    </source>
</evidence>
<sequence length="107" mass="12142">MQNLSTILVTAYAKAPQGTSMYEVYKHAGIVLEIDKKTHKIIDAEFTFVTRLAQDFFRRMLVGFDITSNIDELVSRVEDHYVTPSTGSVIVAIKSAQKRYLEKIKNS</sequence>
<dbReference type="Pfam" id="PF12986">
    <property type="entry name" value="DUF3870"/>
    <property type="match status" value="1"/>
</dbReference>
<proteinExistence type="predicted"/>
<keyword evidence="3" id="KW-1185">Reference proteome</keyword>
<dbReference type="InterPro" id="IPR024617">
    <property type="entry name" value="DUF3870"/>
</dbReference>